<feature type="domain" description="RRM" evidence="6">
    <location>
        <begin position="45"/>
        <end position="123"/>
    </location>
</feature>
<dbReference type="PANTHER" id="PTHR46502">
    <property type="entry name" value="C2 DOMAIN-CONTAINING"/>
    <property type="match status" value="1"/>
</dbReference>
<dbReference type="InterPro" id="IPR035892">
    <property type="entry name" value="C2_domain_sf"/>
</dbReference>
<evidence type="ECO:0000256" key="3">
    <source>
        <dbReference type="PROSITE-ProRule" id="PRU00176"/>
    </source>
</evidence>
<name>A0A7G2ERH2_ARATH</name>
<dbReference type="EMBL" id="LR881468">
    <property type="protein sequence ID" value="CAD5325900.1"/>
    <property type="molecule type" value="Genomic_DNA"/>
</dbReference>
<dbReference type="SUPFAM" id="SSF49562">
    <property type="entry name" value="C2 domain (Calcium/lipid-binding domain, CaLB)"/>
    <property type="match status" value="1"/>
</dbReference>
<dbReference type="FunFam" id="2.60.40.150:FF:000321">
    <property type="entry name" value="16 kDa phloem protein 1"/>
    <property type="match status" value="1"/>
</dbReference>
<dbReference type="Gene3D" id="3.30.70.330">
    <property type="match status" value="1"/>
</dbReference>
<dbReference type="CDD" id="cd04049">
    <property type="entry name" value="C2_putative_Elicitor-responsive_gene"/>
    <property type="match status" value="1"/>
</dbReference>
<feature type="compositionally biased region" description="Basic and acidic residues" evidence="4">
    <location>
        <begin position="123"/>
        <end position="150"/>
    </location>
</feature>
<feature type="compositionally biased region" description="Low complexity" evidence="4">
    <location>
        <begin position="241"/>
        <end position="252"/>
    </location>
</feature>
<dbReference type="InterPro" id="IPR000008">
    <property type="entry name" value="C2_dom"/>
</dbReference>
<dbReference type="InterPro" id="IPR012677">
    <property type="entry name" value="Nucleotide-bd_a/b_plait_sf"/>
</dbReference>
<dbReference type="Gene3D" id="2.60.40.150">
    <property type="entry name" value="C2 domain"/>
    <property type="match status" value="1"/>
</dbReference>
<evidence type="ECO:0000259" key="6">
    <source>
        <dbReference type="PROSITE" id="PS50102"/>
    </source>
</evidence>
<feature type="compositionally biased region" description="Gly residues" evidence="4">
    <location>
        <begin position="31"/>
        <end position="40"/>
    </location>
</feature>
<dbReference type="Proteomes" id="UP000516314">
    <property type="component" value="Chromosome 3"/>
</dbReference>
<evidence type="ECO:0000259" key="5">
    <source>
        <dbReference type="PROSITE" id="PS50004"/>
    </source>
</evidence>
<keyword evidence="2" id="KW-0106">Calcium</keyword>
<feature type="compositionally biased region" description="Basic residues" evidence="4">
    <location>
        <begin position="151"/>
        <end position="165"/>
    </location>
</feature>
<organism evidence="7 8">
    <name type="scientific">Arabidopsis thaliana</name>
    <name type="common">Mouse-ear cress</name>
    <dbReference type="NCBI Taxonomy" id="3702"/>
    <lineage>
        <taxon>Eukaryota</taxon>
        <taxon>Viridiplantae</taxon>
        <taxon>Streptophyta</taxon>
        <taxon>Embryophyta</taxon>
        <taxon>Tracheophyta</taxon>
        <taxon>Spermatophyta</taxon>
        <taxon>Magnoliopsida</taxon>
        <taxon>eudicotyledons</taxon>
        <taxon>Gunneridae</taxon>
        <taxon>Pentapetalae</taxon>
        <taxon>rosids</taxon>
        <taxon>malvids</taxon>
        <taxon>Brassicales</taxon>
        <taxon>Brassicaceae</taxon>
        <taxon>Camelineae</taxon>
        <taxon>Arabidopsis</taxon>
    </lineage>
</organism>
<dbReference type="SUPFAM" id="SSF54928">
    <property type="entry name" value="RNA-binding domain, RBD"/>
    <property type="match status" value="1"/>
</dbReference>
<protein>
    <submittedName>
        <fullName evidence="7">(thale cress) hypothetical protein</fullName>
    </submittedName>
</protein>
<feature type="compositionally biased region" description="Basic and acidic residues" evidence="4">
    <location>
        <begin position="215"/>
        <end position="237"/>
    </location>
</feature>
<dbReference type="GO" id="GO:0003723">
    <property type="term" value="F:RNA binding"/>
    <property type="evidence" value="ECO:0007669"/>
    <property type="project" value="UniProtKB-UniRule"/>
</dbReference>
<dbReference type="InterPro" id="IPR000504">
    <property type="entry name" value="RRM_dom"/>
</dbReference>
<feature type="compositionally biased region" description="Low complexity" evidence="4">
    <location>
        <begin position="1"/>
        <end position="14"/>
    </location>
</feature>
<dbReference type="AlphaFoldDB" id="A0A7G2ERH2"/>
<dbReference type="PANTHER" id="PTHR46502:SF15">
    <property type="entry name" value="16 KDA PHLOEM PROTEIN 1"/>
    <property type="match status" value="1"/>
</dbReference>
<dbReference type="PROSITE" id="PS50004">
    <property type="entry name" value="C2"/>
    <property type="match status" value="1"/>
</dbReference>
<dbReference type="GO" id="GO:0046872">
    <property type="term" value="F:metal ion binding"/>
    <property type="evidence" value="ECO:0007669"/>
    <property type="project" value="UniProtKB-KW"/>
</dbReference>
<keyword evidence="3" id="KW-0694">RNA-binding</keyword>
<dbReference type="SMART" id="SM00239">
    <property type="entry name" value="C2"/>
    <property type="match status" value="1"/>
</dbReference>
<evidence type="ECO:0000313" key="8">
    <source>
        <dbReference type="Proteomes" id="UP000516314"/>
    </source>
</evidence>
<reference evidence="7 8" key="1">
    <citation type="submission" date="2020-09" db="EMBL/GenBank/DDBJ databases">
        <authorList>
            <person name="Ashkenazy H."/>
        </authorList>
    </citation>
    <scope>NUCLEOTIDE SEQUENCE [LARGE SCALE GENOMIC DNA]</scope>
    <source>
        <strain evidence="8">cv. Cdm-0</strain>
    </source>
</reference>
<feature type="domain" description="C2" evidence="5">
    <location>
        <begin position="247"/>
        <end position="364"/>
    </location>
</feature>
<gene>
    <name evidence="7" type="ORF">AT9943_LOCUS13704</name>
</gene>
<feature type="region of interest" description="Disordered" evidence="4">
    <location>
        <begin position="1"/>
        <end position="51"/>
    </location>
</feature>
<evidence type="ECO:0000313" key="7">
    <source>
        <dbReference type="EMBL" id="CAD5325900.1"/>
    </source>
</evidence>
<dbReference type="Pfam" id="PF00076">
    <property type="entry name" value="RRM_1"/>
    <property type="match status" value="1"/>
</dbReference>
<proteinExistence type="predicted"/>
<feature type="region of interest" description="Disordered" evidence="4">
    <location>
        <begin position="123"/>
        <end position="255"/>
    </location>
</feature>
<accession>A0A7G2ERH2</accession>
<evidence type="ECO:0000256" key="4">
    <source>
        <dbReference type="SAM" id="MobiDB-lite"/>
    </source>
</evidence>
<evidence type="ECO:0000256" key="1">
    <source>
        <dbReference type="ARBA" id="ARBA00022723"/>
    </source>
</evidence>
<dbReference type="SMART" id="SM00360">
    <property type="entry name" value="RRM"/>
    <property type="match status" value="1"/>
</dbReference>
<sequence>MRRYSPPYYSPPRRGYGGRGRSPPPPPPRRGYGGGGGGRRGSSHGSLLVRNIPLDCRPEELREPFERFGPVRDVYIPRDYYSGQPRGFAFVEFVDAYDAGEAQRSMNRRSFAGREITVVVASESRKRPEEMRVKTRTRSREPSGSRDRSHGRSRSRSISRSRSPRRPSDSRSRYRSRSYSPAPRRRGGPPRGEEDENYSRRSYSPGYEGAAAAAPDRDRNGDNEIREKPGYEAEDRRRGGRAVSRSPSGSRSRSVEMAVGILEVSLISGKGLKRSDFLGKIDPYVEIQYKGQTRKSSVAKEDGGRNPTWNDKLKWRAEFPGSGADYKLIVKVMDHDTFSSDDFIGEATVHVKELLEMGVEKGTAELRPTKYNIVDSDLSFVGELLIGVSYSLLQDRGMDGEQFGGWKHSQVD</sequence>
<evidence type="ECO:0000256" key="2">
    <source>
        <dbReference type="ARBA" id="ARBA00022837"/>
    </source>
</evidence>
<keyword evidence="1" id="KW-0479">Metal-binding</keyword>
<dbReference type="PROSITE" id="PS50102">
    <property type="entry name" value="RRM"/>
    <property type="match status" value="1"/>
</dbReference>
<dbReference type="Pfam" id="PF00168">
    <property type="entry name" value="C2"/>
    <property type="match status" value="1"/>
</dbReference>
<dbReference type="InterPro" id="IPR035979">
    <property type="entry name" value="RBD_domain_sf"/>
</dbReference>